<feature type="compositionally biased region" description="Pro residues" evidence="1">
    <location>
        <begin position="32"/>
        <end position="42"/>
    </location>
</feature>
<evidence type="ECO:0000313" key="4">
    <source>
        <dbReference type="Proteomes" id="UP001422759"/>
    </source>
</evidence>
<proteinExistence type="predicted"/>
<sequence length="397" mass="40643">MSSDEIGPQPEPVWAEAPAPAPAPGPAGRQAPPWPGWGYQPPPPPKPGVVPLAPLGIAEILRGVFDTLRHNLAALYLPLLGVVLGALVLLGGYGVVGYLSLQGLIDDLRAQPDYQPTDAQRLTIVALLAGGLLLLALCSLALSTVAATTSTGVLRHATLGRRVTARQIRTESARYLWRVLGGQLLVGAGGLGILVVSLLPAVLLAGFDAGPALILVSLLLVVPAALVGTYVQVRLALVVPVIVLEDSRPVAAIRRAWRLNHGAWWRSLGIPYLVNMIASFAGQLVATPFVVIGAVGMFSTASTTTDVDGAVSTGAPSGGGIVFFVACILVGSALTSTLTLPLAPLTHGLLYLDRRIRRENLAPALATAAGLPGWAPAGPPAGPSADTPAPGAGPTEG</sequence>
<feature type="region of interest" description="Disordered" evidence="1">
    <location>
        <begin position="1"/>
        <end position="42"/>
    </location>
</feature>
<accession>A0ABP5L253</accession>
<dbReference type="InterPro" id="IPR055966">
    <property type="entry name" value="DUF7544"/>
</dbReference>
<keyword evidence="2" id="KW-0812">Transmembrane</keyword>
<reference evidence="4" key="1">
    <citation type="journal article" date="2019" name="Int. J. Syst. Evol. Microbiol.">
        <title>The Global Catalogue of Microorganisms (GCM) 10K type strain sequencing project: providing services to taxonomists for standard genome sequencing and annotation.</title>
        <authorList>
            <consortium name="The Broad Institute Genomics Platform"/>
            <consortium name="The Broad Institute Genome Sequencing Center for Infectious Disease"/>
            <person name="Wu L."/>
            <person name="Ma J."/>
        </authorList>
    </citation>
    <scope>NUCLEOTIDE SEQUENCE [LARGE SCALE GENOMIC DNA]</scope>
    <source>
        <strain evidence="4">JCM 14560</strain>
    </source>
</reference>
<keyword evidence="2" id="KW-0472">Membrane</keyword>
<keyword evidence="4" id="KW-1185">Reference proteome</keyword>
<feature type="transmembrane region" description="Helical" evidence="2">
    <location>
        <begin position="272"/>
        <end position="301"/>
    </location>
</feature>
<feature type="transmembrane region" description="Helical" evidence="2">
    <location>
        <begin position="121"/>
        <end position="154"/>
    </location>
</feature>
<evidence type="ECO:0000256" key="1">
    <source>
        <dbReference type="SAM" id="MobiDB-lite"/>
    </source>
</evidence>
<feature type="transmembrane region" description="Helical" evidence="2">
    <location>
        <begin position="209"/>
        <end position="231"/>
    </location>
</feature>
<feature type="transmembrane region" description="Helical" evidence="2">
    <location>
        <begin position="175"/>
        <end position="203"/>
    </location>
</feature>
<protein>
    <recommendedName>
        <fullName evidence="5">Glycerophosphoryl diester phosphodiesterase membrane domain-containing protein</fullName>
    </recommendedName>
</protein>
<evidence type="ECO:0000256" key="2">
    <source>
        <dbReference type="SAM" id="Phobius"/>
    </source>
</evidence>
<evidence type="ECO:0008006" key="5">
    <source>
        <dbReference type="Google" id="ProtNLM"/>
    </source>
</evidence>
<dbReference type="Pfam" id="PF24400">
    <property type="entry name" value="DUF7544"/>
    <property type="match status" value="1"/>
</dbReference>
<organism evidence="3 4">
    <name type="scientific">Kitasatospora kazusensis</name>
    <dbReference type="NCBI Taxonomy" id="407974"/>
    <lineage>
        <taxon>Bacteria</taxon>
        <taxon>Bacillati</taxon>
        <taxon>Actinomycetota</taxon>
        <taxon>Actinomycetes</taxon>
        <taxon>Kitasatosporales</taxon>
        <taxon>Streptomycetaceae</taxon>
        <taxon>Kitasatospora</taxon>
    </lineage>
</organism>
<gene>
    <name evidence="3" type="ORF">GCM10009760_20190</name>
</gene>
<feature type="transmembrane region" description="Helical" evidence="2">
    <location>
        <begin position="75"/>
        <end position="101"/>
    </location>
</feature>
<evidence type="ECO:0000313" key="3">
    <source>
        <dbReference type="EMBL" id="GAA2138674.1"/>
    </source>
</evidence>
<dbReference type="RefSeq" id="WP_344463055.1">
    <property type="nucleotide sequence ID" value="NZ_BAAANT010000008.1"/>
</dbReference>
<feature type="region of interest" description="Disordered" evidence="1">
    <location>
        <begin position="375"/>
        <end position="397"/>
    </location>
</feature>
<feature type="transmembrane region" description="Helical" evidence="2">
    <location>
        <begin position="321"/>
        <end position="352"/>
    </location>
</feature>
<comment type="caution">
    <text evidence="3">The sequence shown here is derived from an EMBL/GenBank/DDBJ whole genome shotgun (WGS) entry which is preliminary data.</text>
</comment>
<keyword evidence="2" id="KW-1133">Transmembrane helix</keyword>
<name>A0ABP5L253_9ACTN</name>
<dbReference type="EMBL" id="BAAANT010000008">
    <property type="protein sequence ID" value="GAA2138674.1"/>
    <property type="molecule type" value="Genomic_DNA"/>
</dbReference>
<feature type="compositionally biased region" description="Low complexity" evidence="1">
    <location>
        <begin position="383"/>
        <end position="397"/>
    </location>
</feature>
<dbReference type="Proteomes" id="UP001422759">
    <property type="component" value="Unassembled WGS sequence"/>
</dbReference>